<evidence type="ECO:0000313" key="2">
    <source>
        <dbReference type="EMBL" id="QZD90611.1"/>
    </source>
</evidence>
<proteinExistence type="predicted"/>
<sequence>MMRASLLLVFLPFLTACEPEPVPQPEPKEADPVVVKQETQRRDHLTGAARPGDFKANFGEPFIQFENRGSRMAISQSYADPGYRVIDVTRSGGGETVVFRAREGAVPGDSPFVLTIEKGTCTNEFSLEKTEYRAFLGTEAEPRRIRSCAAPAK</sequence>
<dbReference type="RefSeq" id="WP_221426075.1">
    <property type="nucleotide sequence ID" value="NZ_CP081295.1"/>
</dbReference>
<keyword evidence="3" id="KW-1185">Reference proteome</keyword>
<dbReference type="Proteomes" id="UP000824281">
    <property type="component" value="Chromosome"/>
</dbReference>
<reference evidence="2 3" key="1">
    <citation type="submission" date="2021-08" db="EMBL/GenBank/DDBJ databases">
        <title>Comparative Genomics Analysis of the Genus Qipengyuania Reveals Extensive Genetic Diversity and Metabolic Versatility, Including the Description of Fifteen Novel Species.</title>
        <authorList>
            <person name="Liu Y."/>
        </authorList>
    </citation>
    <scope>NUCLEOTIDE SEQUENCE [LARGE SCALE GENOMIC DNA]</scope>
    <source>
        <strain evidence="2 3">1NDH13</strain>
    </source>
</reference>
<evidence type="ECO:0000256" key="1">
    <source>
        <dbReference type="SAM" id="MobiDB-lite"/>
    </source>
</evidence>
<protein>
    <recommendedName>
        <fullName evidence="4">Lipoprotein</fullName>
    </recommendedName>
</protein>
<evidence type="ECO:0008006" key="4">
    <source>
        <dbReference type="Google" id="ProtNLM"/>
    </source>
</evidence>
<organism evidence="2 3">
    <name type="scientific">Qipengyuania aurantiaca</name>
    <dbReference type="NCBI Taxonomy" id="2867233"/>
    <lineage>
        <taxon>Bacteria</taxon>
        <taxon>Pseudomonadati</taxon>
        <taxon>Pseudomonadota</taxon>
        <taxon>Alphaproteobacteria</taxon>
        <taxon>Sphingomonadales</taxon>
        <taxon>Erythrobacteraceae</taxon>
        <taxon>Qipengyuania</taxon>
    </lineage>
</organism>
<name>A0ABX8ZNL9_9SPHN</name>
<dbReference type="EMBL" id="CP081295">
    <property type="protein sequence ID" value="QZD90611.1"/>
    <property type="molecule type" value="Genomic_DNA"/>
</dbReference>
<feature type="region of interest" description="Disordered" evidence="1">
    <location>
        <begin position="21"/>
        <end position="53"/>
    </location>
</feature>
<accession>A0ABX8ZNL9</accession>
<evidence type="ECO:0000313" key="3">
    <source>
        <dbReference type="Proteomes" id="UP000824281"/>
    </source>
</evidence>
<dbReference type="PROSITE" id="PS51257">
    <property type="entry name" value="PROKAR_LIPOPROTEIN"/>
    <property type="match status" value="1"/>
</dbReference>
<gene>
    <name evidence="2" type="ORF">K3148_04250</name>
</gene>